<sequence length="344" mass="39756">MYNIFNISKETAPLFKSCFDANGSSKSIEKIIWQFLETPSKKQLVDIAIDKETEKVAAVYAVFPVHFQIDRKKVLACQSLDTMTDVDYRGKGLFVKLAADVYQKAHSDGLKLVYGFPNGSSIHGFVKKLSWQVLDPVPFLIKPLKTKYFTDKIKMLSWLPNISLSRSYGLGKNYIIKNEKVFPAAVDEIWNNFSKDIKVAVHRDKAYLDWRYLNKPSEDYMIDHIYSGNKYIGYIVYCIKEKHGGKVAYIMELVYQLEFEDAASFLLKNALNIIRKSGADCILVWCLEHSPNYKIFSKRGFFTMPEKFKPIELHFGVRAFDESLAHMINDRKNWYLSYSDSDTV</sequence>
<evidence type="ECO:0008006" key="5">
    <source>
        <dbReference type="Google" id="ProtNLM"/>
    </source>
</evidence>
<dbReference type="Proteomes" id="UP000028349">
    <property type="component" value="Unassembled WGS sequence"/>
</dbReference>
<dbReference type="Gene3D" id="3.40.630.30">
    <property type="match status" value="2"/>
</dbReference>
<reference evidence="2 4" key="2">
    <citation type="submission" date="2018-12" db="EMBL/GenBank/DDBJ databases">
        <authorList>
            <consortium name="Pathogen Informatics"/>
        </authorList>
    </citation>
    <scope>NUCLEOTIDE SEQUENCE [LARGE SCALE GENOMIC DNA]</scope>
    <source>
        <strain evidence="2 4">NCTC13489</strain>
    </source>
</reference>
<dbReference type="Proteomes" id="UP000270036">
    <property type="component" value="Chromosome"/>
</dbReference>
<dbReference type="InterPro" id="IPR016181">
    <property type="entry name" value="Acyl_CoA_acyltransferase"/>
</dbReference>
<dbReference type="AlphaFoldDB" id="A0A448NRJ8"/>
<name>A0A448NRJ8_9FLAO</name>
<evidence type="ECO:0000313" key="3">
    <source>
        <dbReference type="Proteomes" id="UP000028349"/>
    </source>
</evidence>
<evidence type="ECO:0000313" key="2">
    <source>
        <dbReference type="EMBL" id="VEH99507.1"/>
    </source>
</evidence>
<dbReference type="OrthoDB" id="5570877at2"/>
<dbReference type="STRING" id="266748.HY04_09955"/>
<organism evidence="2 4">
    <name type="scientific">Kaistella antarctica</name>
    <dbReference type="NCBI Taxonomy" id="266748"/>
    <lineage>
        <taxon>Bacteria</taxon>
        <taxon>Pseudomonadati</taxon>
        <taxon>Bacteroidota</taxon>
        <taxon>Flavobacteriia</taxon>
        <taxon>Flavobacteriales</taxon>
        <taxon>Weeksellaceae</taxon>
        <taxon>Chryseobacterium group</taxon>
        <taxon>Kaistella</taxon>
    </lineage>
</organism>
<proteinExistence type="predicted"/>
<protein>
    <recommendedName>
        <fullName evidence="5">GNAT family N-acetyltransferase</fullName>
    </recommendedName>
</protein>
<evidence type="ECO:0000313" key="4">
    <source>
        <dbReference type="Proteomes" id="UP000270036"/>
    </source>
</evidence>
<dbReference type="Pfam" id="PF13527">
    <property type="entry name" value="Acetyltransf_9"/>
    <property type="match status" value="1"/>
</dbReference>
<dbReference type="SUPFAM" id="SSF55729">
    <property type="entry name" value="Acyl-CoA N-acyltransferases (Nat)"/>
    <property type="match status" value="1"/>
</dbReference>
<accession>A0A448NRJ8</accession>
<dbReference type="RefSeq" id="WP_034719329.1">
    <property type="nucleotide sequence ID" value="NZ_FOIX01000004.1"/>
</dbReference>
<reference evidence="1 3" key="1">
    <citation type="submission" date="2014-07" db="EMBL/GenBank/DDBJ databases">
        <authorList>
            <person name="Pisani N.G."/>
            <person name="Newman J.D."/>
        </authorList>
    </citation>
    <scope>NUCLEOTIDE SEQUENCE [LARGE SCALE GENOMIC DNA]</scope>
    <source>
        <strain evidence="1 3">LMG 24720</strain>
    </source>
</reference>
<dbReference type="EMBL" id="JPEP01000002">
    <property type="protein sequence ID" value="KEY18787.1"/>
    <property type="molecule type" value="Genomic_DNA"/>
</dbReference>
<keyword evidence="3" id="KW-1185">Reference proteome</keyword>
<gene>
    <name evidence="1" type="ORF">HY04_09955</name>
    <name evidence="2" type="ORF">NCTC13489_01569</name>
</gene>
<dbReference type="EMBL" id="LR134441">
    <property type="protein sequence ID" value="VEH99507.1"/>
    <property type="molecule type" value="Genomic_DNA"/>
</dbReference>
<evidence type="ECO:0000313" key="1">
    <source>
        <dbReference type="EMBL" id="KEY18787.1"/>
    </source>
</evidence>
<dbReference type="KEGG" id="cant:NCTC13489_01569"/>